<dbReference type="GO" id="GO:0015297">
    <property type="term" value="F:antiporter activity"/>
    <property type="evidence" value="ECO:0007669"/>
    <property type="project" value="UniProtKB-KW"/>
</dbReference>
<feature type="transmembrane region" description="Helical" evidence="9">
    <location>
        <begin position="233"/>
        <end position="258"/>
    </location>
</feature>
<feature type="transmembrane region" description="Helical" evidence="9">
    <location>
        <begin position="278"/>
        <end position="296"/>
    </location>
</feature>
<feature type="domain" description="RCK C-terminal" evidence="10">
    <location>
        <begin position="535"/>
        <end position="616"/>
    </location>
</feature>
<comment type="subcellular location">
    <subcellularLocation>
        <location evidence="1">Membrane</location>
        <topology evidence="1">Multi-pass membrane protein</topology>
    </subcellularLocation>
</comment>
<evidence type="ECO:0000313" key="11">
    <source>
        <dbReference type="EMBL" id="KRM90540.1"/>
    </source>
</evidence>
<dbReference type="InterPro" id="IPR036291">
    <property type="entry name" value="NAD(P)-bd_dom_sf"/>
</dbReference>
<evidence type="ECO:0000256" key="8">
    <source>
        <dbReference type="ARBA" id="ARBA00023136"/>
    </source>
</evidence>
<evidence type="ECO:0000259" key="10">
    <source>
        <dbReference type="PROSITE" id="PS51202"/>
    </source>
</evidence>
<dbReference type="Pfam" id="PF00999">
    <property type="entry name" value="Na_H_Exchanger"/>
    <property type="match status" value="1"/>
</dbReference>
<organism evidence="11 12">
    <name type="scientific">Fructilactobacillus florum DSM 22689 = JCM 16035</name>
    <dbReference type="NCBI Taxonomy" id="1423745"/>
    <lineage>
        <taxon>Bacteria</taxon>
        <taxon>Bacillati</taxon>
        <taxon>Bacillota</taxon>
        <taxon>Bacilli</taxon>
        <taxon>Lactobacillales</taxon>
        <taxon>Lactobacillaceae</taxon>
        <taxon>Fructilactobacillus</taxon>
    </lineage>
</organism>
<keyword evidence="4" id="KW-0050">Antiport</keyword>
<dbReference type="STRING" id="1423745.GCA_001311215_00737"/>
<feature type="transmembrane region" description="Helical" evidence="9">
    <location>
        <begin position="338"/>
        <end position="360"/>
    </location>
</feature>
<evidence type="ECO:0000313" key="12">
    <source>
        <dbReference type="Proteomes" id="UP000051586"/>
    </source>
</evidence>
<keyword evidence="5 9" id="KW-0812">Transmembrane</keyword>
<dbReference type="InterPro" id="IPR036721">
    <property type="entry name" value="RCK_C_sf"/>
</dbReference>
<dbReference type="PANTHER" id="PTHR43562">
    <property type="entry name" value="NAPA-TYPE SODIUM/HYDROGEN ANTIPORTER"/>
    <property type="match status" value="1"/>
</dbReference>
<sequence length="621" mass="68579">MQQLSIVIILLAALITPLLLNRFQISALPTSVVEILVGIALGPSLLNLIQNDGILKALSGIGVIVLLFLSGLEIDFGIFRPGSKNPSQLEQKQRAAASKYSPLKLAGAGYFSIMVLSLLLGFIMKLTGLFNDLWLAAILFMTVSLGVVISALKERDTLGTSFGQIILLISALGEIVPIIGLTIYASLFGTNSKSLWLTLIVFAVAGLLLYRFRNFFKHLDQINKSTTQVDVRLAFFMIALLSLIAVSVGSEAVLGAFVGGMVYKLLQPSESTREKLDSIGYGFFIPIFFIMSGVGLNLRQLLSTPSTLLLIPLILAGYLIAKLMLYPILRLRFNRKNALAGTALPMATITMVLAILNVAAELKVITPQQSGDFLLAAIITCVVGPLTFNHFFNPAKDIYHNIKLNIFGVNIVTIPLDQQLSRSWYDVMVYTANPQSYESFNSEANVSLLPTLDADYLSAHGYFDCDIALFAYLDAEKNYQLAKAAKRYGVKRVIARFEDRNVKNSHEKELTSLGVEVYNTFSISIAMLRELIEVPSTFNMIKSNETVIHEVTLKNQNYIGIPLRQLPFIDQITINRIFRKGKIVQPTGDTTLQLNDRIIFSTASPHRSESNRIRSEIAKLN</sequence>
<evidence type="ECO:0000256" key="9">
    <source>
        <dbReference type="SAM" id="Phobius"/>
    </source>
</evidence>
<dbReference type="GO" id="GO:0008324">
    <property type="term" value="F:monoatomic cation transmembrane transporter activity"/>
    <property type="evidence" value="ECO:0007669"/>
    <property type="project" value="InterPro"/>
</dbReference>
<dbReference type="InterPro" id="IPR038770">
    <property type="entry name" value="Na+/solute_symporter_sf"/>
</dbReference>
<feature type="transmembrane region" description="Helical" evidence="9">
    <location>
        <begin position="133"/>
        <end position="153"/>
    </location>
</feature>
<proteinExistence type="inferred from homology"/>
<keyword evidence="3" id="KW-0813">Transport</keyword>
<feature type="transmembrane region" description="Helical" evidence="9">
    <location>
        <begin position="108"/>
        <end position="127"/>
    </location>
</feature>
<evidence type="ECO:0000256" key="2">
    <source>
        <dbReference type="ARBA" id="ARBA00005551"/>
    </source>
</evidence>
<feature type="transmembrane region" description="Helical" evidence="9">
    <location>
        <begin position="194"/>
        <end position="212"/>
    </location>
</feature>
<dbReference type="Gene3D" id="1.20.1530.20">
    <property type="match status" value="1"/>
</dbReference>
<reference evidence="11 12" key="1">
    <citation type="journal article" date="2015" name="Genome Announc.">
        <title>Expanding the biotechnology potential of lactobacilli through comparative genomics of 213 strains and associated genera.</title>
        <authorList>
            <person name="Sun Z."/>
            <person name="Harris H.M."/>
            <person name="McCann A."/>
            <person name="Guo C."/>
            <person name="Argimon S."/>
            <person name="Zhang W."/>
            <person name="Yang X."/>
            <person name="Jeffery I.B."/>
            <person name="Cooney J.C."/>
            <person name="Kagawa T.F."/>
            <person name="Liu W."/>
            <person name="Song Y."/>
            <person name="Salvetti E."/>
            <person name="Wrobel A."/>
            <person name="Rasinkangas P."/>
            <person name="Parkhill J."/>
            <person name="Rea M.C."/>
            <person name="O'Sullivan O."/>
            <person name="Ritari J."/>
            <person name="Douillard F.P."/>
            <person name="Paul Ross R."/>
            <person name="Yang R."/>
            <person name="Briner A.E."/>
            <person name="Felis G.E."/>
            <person name="de Vos W.M."/>
            <person name="Barrangou R."/>
            <person name="Klaenhammer T.R."/>
            <person name="Caufield P.W."/>
            <person name="Cui Y."/>
            <person name="Zhang H."/>
            <person name="O'Toole P.W."/>
        </authorList>
    </citation>
    <scope>NUCLEOTIDE SEQUENCE [LARGE SCALE GENOMIC DNA]</scope>
    <source>
        <strain evidence="11 12">DSM 22689</strain>
    </source>
</reference>
<evidence type="ECO:0000256" key="1">
    <source>
        <dbReference type="ARBA" id="ARBA00004141"/>
    </source>
</evidence>
<dbReference type="AlphaFoldDB" id="A0A0R2CQS8"/>
<dbReference type="Pfam" id="PF02080">
    <property type="entry name" value="TrkA_C"/>
    <property type="match status" value="1"/>
</dbReference>
<evidence type="ECO:0000256" key="6">
    <source>
        <dbReference type="ARBA" id="ARBA00022989"/>
    </source>
</evidence>
<dbReference type="GO" id="GO:0016020">
    <property type="term" value="C:membrane"/>
    <property type="evidence" value="ECO:0007669"/>
    <property type="project" value="UniProtKB-SubCell"/>
</dbReference>
<dbReference type="Gene3D" id="3.40.50.720">
    <property type="entry name" value="NAD(P)-binding Rossmann-like Domain"/>
    <property type="match status" value="1"/>
</dbReference>
<gene>
    <name evidence="11" type="ORF">FC87_GL001226</name>
</gene>
<comment type="caution">
    <text evidence="11">The sequence shown here is derived from an EMBL/GenBank/DDBJ whole genome shotgun (WGS) entry which is preliminary data.</text>
</comment>
<feature type="transmembrane region" description="Helical" evidence="9">
    <location>
        <begin position="308"/>
        <end position="326"/>
    </location>
</feature>
<keyword evidence="8 9" id="KW-0472">Membrane</keyword>
<dbReference type="Gene3D" id="3.30.70.1450">
    <property type="entry name" value="Regulator of K+ conductance, C-terminal domain"/>
    <property type="match status" value="1"/>
</dbReference>
<dbReference type="PROSITE" id="PS51202">
    <property type="entry name" value="RCK_C"/>
    <property type="match status" value="1"/>
</dbReference>
<evidence type="ECO:0000256" key="3">
    <source>
        <dbReference type="ARBA" id="ARBA00022448"/>
    </source>
</evidence>
<dbReference type="InterPro" id="IPR006153">
    <property type="entry name" value="Cation/H_exchanger_TM"/>
</dbReference>
<dbReference type="SUPFAM" id="SSF116726">
    <property type="entry name" value="TrkA C-terminal domain-like"/>
    <property type="match status" value="1"/>
</dbReference>
<name>A0A0R2CQS8_9LACO</name>
<dbReference type="GO" id="GO:1902600">
    <property type="term" value="P:proton transmembrane transport"/>
    <property type="evidence" value="ECO:0007669"/>
    <property type="project" value="InterPro"/>
</dbReference>
<dbReference type="InterPro" id="IPR006037">
    <property type="entry name" value="RCK_C"/>
</dbReference>
<evidence type="ECO:0000256" key="5">
    <source>
        <dbReference type="ARBA" id="ARBA00022692"/>
    </source>
</evidence>
<dbReference type="RefSeq" id="WP_056961819.1">
    <property type="nucleotide sequence ID" value="NZ_AYZI01000008.1"/>
</dbReference>
<dbReference type="SUPFAM" id="SSF51735">
    <property type="entry name" value="NAD(P)-binding Rossmann-fold domains"/>
    <property type="match status" value="1"/>
</dbReference>
<keyword evidence="6 9" id="KW-1133">Transmembrane helix</keyword>
<protein>
    <submittedName>
        <fullName evidence="11">Sodium hydrogen exchanger</fullName>
    </submittedName>
</protein>
<dbReference type="EMBL" id="AYZI01000008">
    <property type="protein sequence ID" value="KRM90540.1"/>
    <property type="molecule type" value="Genomic_DNA"/>
</dbReference>
<dbReference type="PANTHER" id="PTHR43562:SF1">
    <property type="entry name" value="NA(+)_H(+) ANTIPORTER YJBQ-RELATED"/>
    <property type="match status" value="1"/>
</dbReference>
<dbReference type="GO" id="GO:0006813">
    <property type="term" value="P:potassium ion transport"/>
    <property type="evidence" value="ECO:0007669"/>
    <property type="project" value="InterPro"/>
</dbReference>
<evidence type="ECO:0000256" key="7">
    <source>
        <dbReference type="ARBA" id="ARBA00023065"/>
    </source>
</evidence>
<accession>A0A0R2CQS8</accession>
<feature type="transmembrane region" description="Helical" evidence="9">
    <location>
        <begin position="53"/>
        <end position="74"/>
    </location>
</feature>
<dbReference type="Proteomes" id="UP000051586">
    <property type="component" value="Unassembled WGS sequence"/>
</dbReference>
<comment type="similarity">
    <text evidence="2">Belongs to the monovalent cation:proton antiporter 2 (CPA2) transporter (TC 2.A.37) family.</text>
</comment>
<dbReference type="PATRIC" id="fig|1423745.4.peg.1292"/>
<keyword evidence="7" id="KW-0406">Ion transport</keyword>
<feature type="transmembrane region" description="Helical" evidence="9">
    <location>
        <begin position="372"/>
        <end position="392"/>
    </location>
</feature>
<evidence type="ECO:0000256" key="4">
    <source>
        <dbReference type="ARBA" id="ARBA00022449"/>
    </source>
</evidence>
<feature type="transmembrane region" description="Helical" evidence="9">
    <location>
        <begin position="165"/>
        <end position="188"/>
    </location>
</feature>